<keyword evidence="2" id="KW-1185">Reference proteome</keyword>
<accession>A0ACA9YCX5</accession>
<reference evidence="1" key="1">
    <citation type="submission" date="2022-06" db="EMBL/GenBank/DDBJ databases">
        <authorList>
            <person name="Legras J.-L."/>
            <person name="Devillers H."/>
            <person name="Grondin C."/>
        </authorList>
    </citation>
    <scope>NUCLEOTIDE SEQUENCE</scope>
    <source>
        <strain evidence="1">CLIB 1444</strain>
    </source>
</reference>
<proteinExistence type="predicted"/>
<organism evidence="1 2">
    <name type="scientific">[Candida] jaroonii</name>
    <dbReference type="NCBI Taxonomy" id="467808"/>
    <lineage>
        <taxon>Eukaryota</taxon>
        <taxon>Fungi</taxon>
        <taxon>Dikarya</taxon>
        <taxon>Ascomycota</taxon>
        <taxon>Saccharomycotina</taxon>
        <taxon>Pichiomycetes</taxon>
        <taxon>Debaryomycetaceae</taxon>
        <taxon>Yamadazyma</taxon>
    </lineage>
</organism>
<dbReference type="Proteomes" id="UP001152531">
    <property type="component" value="Unassembled WGS sequence"/>
</dbReference>
<dbReference type="EMBL" id="CALSDN010000012">
    <property type="protein sequence ID" value="CAH6722916.1"/>
    <property type="molecule type" value="Genomic_DNA"/>
</dbReference>
<sequence>MIEKFMFSPETKSKSDIGYNGFPVSLSYFTALPDPNIISSPHVTVIFKSLMKRDSTTKEKSLNELQAIFNQQSKQELRDEGIIQCWIQIFAKLAFDNSRNVRLSALKVQASYLQLMGGKAFSKYLKSSLPIWLSLMYDADKQISTMAYSSLVDSFGDKERVDSKIWEIFHSEILHFIEASLFYETKKTLSDERNTTDDDSVAKHERIINGSLNLLNKLVVLVNQGMSIDYSFDDLLDNELLWEPMTQCFASKTFNASMANTYLVLMKSMFQEDQVEKGIQNKFCKQLSSARSIYKHVSKRFIKQIKLKASNNSQTIVFGMMILQFWGTLINLTKFSSLEGKKKPKENFWDISSSGQTRLIDYIQLGACNSDPIYYILLKNCLLLILQHSNLEFKESKLAQSIVSTIVSDMNKVRIGYKETALECLIGFTRAIDENLLKEALPSLVEISNNIKGPKGKFLDLLADALGEDSDSALETQQKDIPQYIRSGKNPVEINAFVELVNKVSFDVSGLVSEILTLIEDDGCAKRGFEVLTKLVKKVKLNEKVTEELEEFNSSVAMYMEKDTDYVINYLFTIWANKEADVEVVDDLIVKFQMLELDSSILINKLLNKFSWRYEELPEELKGYIDSLVPKKKTPEEWTLVMKFVDSLFDEILDNNDETEVVRNFTSTKKIVSQSPKLDGFLSKCWSLNPKIIDSIDPELVRGSMWTYLETEDVNWDLLAGELPYLYSQLDLRLTNLPNINKDMLAVSNSIGQNIHLIEAKDGQPLSLKVIENFFKVQDLDTYHGLILGQYVEDYVFLTGQDVTFEYKKPSVQYEFGTVMDTLLSTTSDKLLGQLVNGLDAKGAIQSYSARILKDILENASENIISTALDQYDFNPLLRSPVKLAITLSALTNHVTHTKFDRVRNYVVSEILGVKNPIDGLKWVVLTVNFLVDGFIIPPHRFNMIVKQFEKWLDSEYAYEPEFIPIRSQITKILRFFDSDNDLCERLISDNLDLIKISPQDTYELRYATLKFGISKNELSDLLFDETVIDADNKVNNHVVIMCLELLKRALGSTSIDGDINKFMELCLSTKFQPIKQICIDQLIIKINKAQQDLVIDYQLNKDEEMVVKLPEILINHVKSFHYQEDTGIHGNINYYVVWYLLLIHFKDITYSIRNQYLSQIKGDNLLDKFLEIVFEIEQIDYKKGEFDDEIDIESETFIIQLYYLSCKYVGSEVQQWFNGLRNVQMKQHIETFTKAHCSSKLIDLMLTGVEDSKNKLTDDVMTLRVNRVINEVRSIFEIDDQTMEMVIKIPSNFPLESVVVEGPKKVGLKENEWKAWLLSSQRVISLTNGSVLEAIELFKKNVNLHFSGFEDCAICYSILHQDHSLPSKSCPTCSNKFHAACLYKWFKSSGSSTCPLCRSTFNFRKT</sequence>
<evidence type="ECO:0000313" key="1">
    <source>
        <dbReference type="EMBL" id="CAH6722916.1"/>
    </source>
</evidence>
<name>A0ACA9YCX5_9ASCO</name>
<comment type="caution">
    <text evidence="1">The sequence shown here is derived from an EMBL/GenBank/DDBJ whole genome shotgun (WGS) entry which is preliminary data.</text>
</comment>
<gene>
    <name evidence="1" type="ORF">CLIB1444_12S00144</name>
</gene>
<evidence type="ECO:0000313" key="2">
    <source>
        <dbReference type="Proteomes" id="UP001152531"/>
    </source>
</evidence>
<protein>
    <submittedName>
        <fullName evidence="1">E3 ubiquitin-protein ligase listerin</fullName>
    </submittedName>
</protein>